<gene>
    <name evidence="1" type="ORF">SAMN04489724_3967</name>
</gene>
<dbReference type="Proteomes" id="UP000199673">
    <property type="component" value="Unassembled WGS sequence"/>
</dbReference>
<dbReference type="STRING" id="305507.SAMN04489724_3967"/>
<dbReference type="InterPro" id="IPR025345">
    <property type="entry name" value="DUF4249"/>
</dbReference>
<evidence type="ECO:0000313" key="1">
    <source>
        <dbReference type="EMBL" id="SFU10141.1"/>
    </source>
</evidence>
<dbReference type="Pfam" id="PF14054">
    <property type="entry name" value="DUF4249"/>
    <property type="match status" value="1"/>
</dbReference>
<dbReference type="AlphaFoldDB" id="A0A1I7DEI3"/>
<evidence type="ECO:0008006" key="3">
    <source>
        <dbReference type="Google" id="ProtNLM"/>
    </source>
</evidence>
<name>A0A1I7DEI3_9BACT</name>
<dbReference type="EMBL" id="FPBF01000006">
    <property type="protein sequence ID" value="SFU10141.1"/>
    <property type="molecule type" value="Genomic_DNA"/>
</dbReference>
<reference evidence="2" key="1">
    <citation type="submission" date="2016-10" db="EMBL/GenBank/DDBJ databases">
        <authorList>
            <person name="Varghese N."/>
            <person name="Submissions S."/>
        </authorList>
    </citation>
    <scope>NUCLEOTIDE SEQUENCE [LARGE SCALE GENOMIC DNA]</scope>
    <source>
        <strain evidence="2">DSM 23445</strain>
    </source>
</reference>
<organism evidence="1 2">
    <name type="scientific">Algoriphagus locisalis</name>
    <dbReference type="NCBI Taxonomy" id="305507"/>
    <lineage>
        <taxon>Bacteria</taxon>
        <taxon>Pseudomonadati</taxon>
        <taxon>Bacteroidota</taxon>
        <taxon>Cytophagia</taxon>
        <taxon>Cytophagales</taxon>
        <taxon>Cyclobacteriaceae</taxon>
        <taxon>Algoriphagus</taxon>
    </lineage>
</organism>
<evidence type="ECO:0000313" key="2">
    <source>
        <dbReference type="Proteomes" id="UP000199673"/>
    </source>
</evidence>
<dbReference type="RefSeq" id="WP_170857117.1">
    <property type="nucleotide sequence ID" value="NZ_FPBF01000006.1"/>
</dbReference>
<keyword evidence="2" id="KW-1185">Reference proteome</keyword>
<sequence>MIGLMSLLFQLLIIGCREPFSPEIPPQDLQVLVVEGYLDTEGFPSGLKLSYTKSLETEEGSEAIFPEGQVYLKAESGGEFPLSYLGNGEYEFAHNVPEDDQYTLHIFTDDGKNYASEILNPIITPEIEELGFVKDEEGVEIFVRTKGGDAAEYFMWNYEETYAFRPAIPTYFKYDAASKDIVYLEEFERTDICYRGGSNEELISETSIRFQEGAVFRKTLKKILNGDERLGMRYSVLVSQKAISEKAAEFWAILNKNSTELGSIFSPLPSQMPSNIAQVGNPEAPVIGFISIGVMRQQRLFISLREVIPWAIDDLPEYFQCEVANDTIPIASYEEFFGSGNFVPATPISVPGIPYVVGYQGTERRCADCTLRGTNVKPDFWDD</sequence>
<accession>A0A1I7DEI3</accession>
<proteinExistence type="predicted"/>
<protein>
    <recommendedName>
        <fullName evidence="3">DUF4249 domain-containing protein</fullName>
    </recommendedName>
</protein>